<evidence type="ECO:0000313" key="3">
    <source>
        <dbReference type="Proteomes" id="UP001328107"/>
    </source>
</evidence>
<feature type="non-terminal residue" evidence="2">
    <location>
        <position position="1"/>
    </location>
</feature>
<evidence type="ECO:0000256" key="1">
    <source>
        <dbReference type="SAM" id="Phobius"/>
    </source>
</evidence>
<feature type="transmembrane region" description="Helical" evidence="1">
    <location>
        <begin position="186"/>
        <end position="208"/>
    </location>
</feature>
<dbReference type="EMBL" id="BTRK01000004">
    <property type="protein sequence ID" value="GMR47373.1"/>
    <property type="molecule type" value="Genomic_DNA"/>
</dbReference>
<dbReference type="Proteomes" id="UP001328107">
    <property type="component" value="Unassembled WGS sequence"/>
</dbReference>
<dbReference type="AlphaFoldDB" id="A0AAN5CMW4"/>
<evidence type="ECO:0000313" key="2">
    <source>
        <dbReference type="EMBL" id="GMR47373.1"/>
    </source>
</evidence>
<name>A0AAN5CMW4_9BILA</name>
<sequence length="315" mass="35578">LQNILGVVLNLIVLILICNLADGALQHVKTCLVISTVHSILYCGSNHLLVPIHHIIREGYFLTLHGEFLPLLPLPLIPFLFSAWTFLHSLTWTLQPLNFIVQYYVISKKSGVSGHIFCSLVCLSFCLSIPYFLTCFNLFPSQILSNHISQALEKSYPFEEQSFVSSSFIYGNLFEERKSWENGVTMVGFCSSFLLSYSIVLFYICRLIGITRANLLKDRKKSLRAHARVVRWLIAQSLIPFTPLFIMTSITMISITLNLHLPSFSILISILSSSSPIVQGLVNGVQITRWNCSNLDLSHHHNGSRRNTITQSSMM</sequence>
<gene>
    <name evidence="2" type="ORF">PMAYCL1PPCAC_17568</name>
</gene>
<organism evidence="2 3">
    <name type="scientific">Pristionchus mayeri</name>
    <dbReference type="NCBI Taxonomy" id="1317129"/>
    <lineage>
        <taxon>Eukaryota</taxon>
        <taxon>Metazoa</taxon>
        <taxon>Ecdysozoa</taxon>
        <taxon>Nematoda</taxon>
        <taxon>Chromadorea</taxon>
        <taxon>Rhabditida</taxon>
        <taxon>Rhabditina</taxon>
        <taxon>Diplogasteromorpha</taxon>
        <taxon>Diplogasteroidea</taxon>
        <taxon>Neodiplogasteridae</taxon>
        <taxon>Pristionchus</taxon>
    </lineage>
</organism>
<accession>A0AAN5CMW4</accession>
<feature type="non-terminal residue" evidence="2">
    <location>
        <position position="315"/>
    </location>
</feature>
<dbReference type="PANTHER" id="PTHR22943:SF248">
    <property type="entry name" value="SEVEN TM RECEPTOR"/>
    <property type="match status" value="1"/>
</dbReference>
<reference evidence="3" key="1">
    <citation type="submission" date="2022-10" db="EMBL/GenBank/DDBJ databases">
        <title>Genome assembly of Pristionchus species.</title>
        <authorList>
            <person name="Yoshida K."/>
            <person name="Sommer R.J."/>
        </authorList>
    </citation>
    <scope>NUCLEOTIDE SEQUENCE [LARGE SCALE GENOMIC DNA]</scope>
    <source>
        <strain evidence="3">RS5460</strain>
    </source>
</reference>
<dbReference type="Pfam" id="PF10326">
    <property type="entry name" value="7TM_GPCR_Str"/>
    <property type="match status" value="1"/>
</dbReference>
<keyword evidence="1" id="KW-1133">Transmembrane helix</keyword>
<feature type="transmembrane region" description="Helical" evidence="1">
    <location>
        <begin position="261"/>
        <end position="282"/>
    </location>
</feature>
<keyword evidence="1" id="KW-0812">Transmembrane</keyword>
<comment type="caution">
    <text evidence="2">The sequence shown here is derived from an EMBL/GenBank/DDBJ whole genome shotgun (WGS) entry which is preliminary data.</text>
</comment>
<feature type="transmembrane region" description="Helical" evidence="1">
    <location>
        <begin position="229"/>
        <end position="255"/>
    </location>
</feature>
<dbReference type="PANTHER" id="PTHR22943">
    <property type="entry name" value="7-TRANSMEMBRANE DOMAIN RECEPTOR C.ELEGANS"/>
    <property type="match status" value="1"/>
</dbReference>
<proteinExistence type="predicted"/>
<feature type="transmembrane region" description="Helical" evidence="1">
    <location>
        <begin position="115"/>
        <end position="139"/>
    </location>
</feature>
<evidence type="ECO:0008006" key="4">
    <source>
        <dbReference type="Google" id="ProtNLM"/>
    </source>
</evidence>
<keyword evidence="1" id="KW-0472">Membrane</keyword>
<feature type="transmembrane region" description="Helical" evidence="1">
    <location>
        <begin position="6"/>
        <end position="25"/>
    </location>
</feature>
<feature type="transmembrane region" description="Helical" evidence="1">
    <location>
        <begin position="32"/>
        <end position="56"/>
    </location>
</feature>
<feature type="transmembrane region" description="Helical" evidence="1">
    <location>
        <begin position="76"/>
        <end position="94"/>
    </location>
</feature>
<protein>
    <recommendedName>
        <fullName evidence="4">G protein-coupled receptor</fullName>
    </recommendedName>
</protein>
<keyword evidence="3" id="KW-1185">Reference proteome</keyword>
<dbReference type="InterPro" id="IPR019428">
    <property type="entry name" value="7TM_GPCR_serpentine_rcpt_Str"/>
</dbReference>